<organism evidence="2">
    <name type="scientific">Streptomyces sp. NBC_00060</name>
    <dbReference type="NCBI Taxonomy" id="2975636"/>
    <lineage>
        <taxon>Bacteria</taxon>
        <taxon>Bacillati</taxon>
        <taxon>Actinomycetota</taxon>
        <taxon>Actinomycetes</taxon>
        <taxon>Kitasatosporales</taxon>
        <taxon>Streptomycetaceae</taxon>
        <taxon>Streptomyces</taxon>
    </lineage>
</organism>
<gene>
    <name evidence="2" type="ORF">OHV25_30135</name>
</gene>
<protein>
    <submittedName>
        <fullName evidence="2">Toll/interleukin-1 receptor domain-containing protein</fullName>
    </submittedName>
</protein>
<sequence length="227" mass="25169">MHELFLNYRTEGGGKEAAYICDTQLSVRFGSESIFRAQKSIDLGADYNDALINGVRRSRVLLALIGPKWLDAPDRERPGHRALENPKDWVRREIEEAFASGVLVVPVLVGRQQEQIERLRLPKSLAGLAECQYERLVSTRTADTDLARIGDRLVRQVPELAAVDRRRAADRPAKRRSVRPDVRNRGQSGGIGNVNGDVGTFVNESHGPLHTGSGDQINGLPTDQVGW</sequence>
<dbReference type="EMBL" id="CP108253">
    <property type="protein sequence ID" value="WTU43534.1"/>
    <property type="molecule type" value="Genomic_DNA"/>
</dbReference>
<evidence type="ECO:0000313" key="2">
    <source>
        <dbReference type="EMBL" id="WTU43534.1"/>
    </source>
</evidence>
<dbReference type="InterPro" id="IPR035897">
    <property type="entry name" value="Toll_tir_struct_dom_sf"/>
</dbReference>
<feature type="compositionally biased region" description="Basic and acidic residues" evidence="1">
    <location>
        <begin position="165"/>
        <end position="184"/>
    </location>
</feature>
<evidence type="ECO:0000256" key="1">
    <source>
        <dbReference type="SAM" id="MobiDB-lite"/>
    </source>
</evidence>
<name>A0AAU2H7Q7_9ACTN</name>
<accession>A0AAU2H7Q7</accession>
<reference evidence="2" key="1">
    <citation type="submission" date="2022-10" db="EMBL/GenBank/DDBJ databases">
        <title>The complete genomes of actinobacterial strains from the NBC collection.</title>
        <authorList>
            <person name="Joergensen T.S."/>
            <person name="Alvarez Arevalo M."/>
            <person name="Sterndorff E.B."/>
            <person name="Faurdal D."/>
            <person name="Vuksanovic O."/>
            <person name="Mourched A.-S."/>
            <person name="Charusanti P."/>
            <person name="Shaw S."/>
            <person name="Blin K."/>
            <person name="Weber T."/>
        </authorList>
    </citation>
    <scope>NUCLEOTIDE SEQUENCE</scope>
    <source>
        <strain evidence="2">NBC_00060</strain>
    </source>
</reference>
<proteinExistence type="predicted"/>
<dbReference type="AlphaFoldDB" id="A0AAU2H7Q7"/>
<dbReference type="Gene3D" id="3.40.50.10140">
    <property type="entry name" value="Toll/interleukin-1 receptor homology (TIR) domain"/>
    <property type="match status" value="1"/>
</dbReference>
<feature type="region of interest" description="Disordered" evidence="1">
    <location>
        <begin position="165"/>
        <end position="227"/>
    </location>
</feature>
<keyword evidence="2" id="KW-0675">Receptor</keyword>